<dbReference type="Proteomes" id="UP000018853">
    <property type="component" value="Unassembled WGS sequence"/>
</dbReference>
<dbReference type="SUPFAM" id="SSF53822">
    <property type="entry name" value="Periplasmic binding protein-like I"/>
    <property type="match status" value="1"/>
</dbReference>
<dbReference type="Pfam" id="PF13407">
    <property type="entry name" value="Peripla_BP_4"/>
    <property type="match status" value="1"/>
</dbReference>
<feature type="domain" description="Periplasmic binding protein" evidence="4">
    <location>
        <begin position="41"/>
        <end position="100"/>
    </location>
</feature>
<dbReference type="InterPro" id="IPR025997">
    <property type="entry name" value="SBP_2_dom"/>
</dbReference>
<feature type="non-terminal residue" evidence="5">
    <location>
        <position position="104"/>
    </location>
</feature>
<feature type="chain" id="PRO_5004811880" evidence="3">
    <location>
        <begin position="27"/>
        <end position="104"/>
    </location>
</feature>
<evidence type="ECO:0000256" key="3">
    <source>
        <dbReference type="SAM" id="SignalP"/>
    </source>
</evidence>
<dbReference type="InterPro" id="IPR028082">
    <property type="entry name" value="Peripla_BP_I"/>
</dbReference>
<evidence type="ECO:0000259" key="4">
    <source>
        <dbReference type="Pfam" id="PF13407"/>
    </source>
</evidence>
<reference evidence="5 6" key="1">
    <citation type="submission" date="2013-12" db="EMBL/GenBank/DDBJ databases">
        <title>A Varibaculum cambriense genome reconstructed from a premature infant gut community with otherwise low bacterial novelty that shifts toward anaerobic metabolism during the third week of life.</title>
        <authorList>
            <person name="Brown C.T."/>
            <person name="Sharon I."/>
            <person name="Thomas B.C."/>
            <person name="Castelle C.J."/>
            <person name="Morowitz M.J."/>
            <person name="Banfield J.F."/>
        </authorList>
    </citation>
    <scope>NUCLEOTIDE SEQUENCE [LARGE SCALE GENOMIC DNA]</scope>
    <source>
        <strain evidence="6">DORA_A_5_14_21</strain>
    </source>
</reference>
<comment type="similarity">
    <text evidence="2">Belongs to the bacterial solute-binding protein 2 family.</text>
</comment>
<evidence type="ECO:0000313" key="5">
    <source>
        <dbReference type="EMBL" id="ETJ24657.1"/>
    </source>
</evidence>
<sequence>MPKKMRTTRNLLLMATLLGSALFARAADKEMTIGAIYLDTQGYYAGVRQGVQDAAKDSSVQVQLIETNAQGDISKESTFVDTLVARNVDAIILSAVSENGSSRT</sequence>
<evidence type="ECO:0000313" key="6">
    <source>
        <dbReference type="Proteomes" id="UP000018853"/>
    </source>
</evidence>
<dbReference type="PANTHER" id="PTHR30036:SF7">
    <property type="entry name" value="ABC TRANSPORTER PERIPLASMIC-BINDING PROTEIN YPHF"/>
    <property type="match status" value="1"/>
</dbReference>
<organism evidence="5 6">
    <name type="scientific">Escherichia coli DORA_A_5_14_21</name>
    <dbReference type="NCBI Taxonomy" id="1403943"/>
    <lineage>
        <taxon>Bacteria</taxon>
        <taxon>Pseudomonadati</taxon>
        <taxon>Pseudomonadota</taxon>
        <taxon>Gammaproteobacteria</taxon>
        <taxon>Enterobacterales</taxon>
        <taxon>Enterobacteriaceae</taxon>
        <taxon>Escherichia</taxon>
    </lineage>
</organism>
<name>W1X2H5_ECOLX</name>
<dbReference type="EMBL" id="AZLZ01001374">
    <property type="protein sequence ID" value="ETJ24657.1"/>
    <property type="molecule type" value="Genomic_DNA"/>
</dbReference>
<feature type="signal peptide" evidence="3">
    <location>
        <begin position="1"/>
        <end position="26"/>
    </location>
</feature>
<comment type="caution">
    <text evidence="5">The sequence shown here is derived from an EMBL/GenBank/DDBJ whole genome shotgun (WGS) entry which is preliminary data.</text>
</comment>
<keyword evidence="3" id="KW-0732">Signal</keyword>
<dbReference type="GO" id="GO:0030288">
    <property type="term" value="C:outer membrane-bounded periplasmic space"/>
    <property type="evidence" value="ECO:0007669"/>
    <property type="project" value="TreeGrafter"/>
</dbReference>
<dbReference type="InterPro" id="IPR050555">
    <property type="entry name" value="Bact_Solute-Bind_Prot2"/>
</dbReference>
<dbReference type="GO" id="GO:0055085">
    <property type="term" value="P:transmembrane transport"/>
    <property type="evidence" value="ECO:0007669"/>
    <property type="project" value="UniProtKB-ARBA"/>
</dbReference>
<protein>
    <submittedName>
        <fullName evidence="5">ABC transporter periplasmic-binding protein yphF</fullName>
    </submittedName>
</protein>
<comment type="subcellular location">
    <subcellularLocation>
        <location evidence="1">Periplasm</location>
    </subcellularLocation>
</comment>
<gene>
    <name evidence="5" type="ORF">Q609_ECAC01374G0004</name>
</gene>
<dbReference type="AlphaFoldDB" id="W1X2H5"/>
<accession>W1X2H5</accession>
<dbReference type="PANTHER" id="PTHR30036">
    <property type="entry name" value="D-XYLOSE-BINDING PERIPLASMIC PROTEIN"/>
    <property type="match status" value="1"/>
</dbReference>
<proteinExistence type="inferred from homology"/>
<dbReference type="GO" id="GO:0030246">
    <property type="term" value="F:carbohydrate binding"/>
    <property type="evidence" value="ECO:0007669"/>
    <property type="project" value="TreeGrafter"/>
</dbReference>
<dbReference type="Gene3D" id="3.40.50.2300">
    <property type="match status" value="1"/>
</dbReference>
<evidence type="ECO:0000256" key="2">
    <source>
        <dbReference type="ARBA" id="ARBA00007639"/>
    </source>
</evidence>
<evidence type="ECO:0000256" key="1">
    <source>
        <dbReference type="ARBA" id="ARBA00004418"/>
    </source>
</evidence>